<protein>
    <submittedName>
        <fullName evidence="2">Phage portal protein</fullName>
    </submittedName>
</protein>
<dbReference type="Proteomes" id="UP001595791">
    <property type="component" value="Unassembled WGS sequence"/>
</dbReference>
<evidence type="ECO:0000256" key="1">
    <source>
        <dbReference type="SAM" id="MobiDB-lite"/>
    </source>
</evidence>
<proteinExistence type="predicted"/>
<keyword evidence="3" id="KW-1185">Reference proteome</keyword>
<reference evidence="3" key="1">
    <citation type="journal article" date="2019" name="Int. J. Syst. Evol. Microbiol.">
        <title>The Global Catalogue of Microorganisms (GCM) 10K type strain sequencing project: providing services to taxonomists for standard genome sequencing and annotation.</title>
        <authorList>
            <consortium name="The Broad Institute Genomics Platform"/>
            <consortium name="The Broad Institute Genome Sequencing Center for Infectious Disease"/>
            <person name="Wu L."/>
            <person name="Ma J."/>
        </authorList>
    </citation>
    <scope>NUCLEOTIDE SEQUENCE [LARGE SCALE GENOMIC DNA]</scope>
    <source>
        <strain evidence="3">LMG 29894</strain>
    </source>
</reference>
<accession>A0ABV8MJF8</accession>
<name>A0ABV8MJF8_9NEIS</name>
<dbReference type="EMBL" id="JBHSBU010000001">
    <property type="protein sequence ID" value="MFC4158278.1"/>
    <property type="molecule type" value="Genomic_DNA"/>
</dbReference>
<sequence length="483" mass="53629">MARHKTKTACRMRASYEGAGQGLRAKSWQPGAAGPTQVVTAGLQTLRDRSRAAARDDAYAFSAVDKLVSNEIGTGITPQSRHPDVAVRQEIDELWQQWTEESDADGLSDFYGQQSLISRTVHMAGEVFVRLRPRRLDDGLCVPLQIQLLEPEMVPHSLNRPLPNGNRIRAGIEFNGIGRRVAYWMYPRHPGETGFDFKSNEPVRVPAEQVLQIQDPQRPGQLRGVPTLAPVLLRLKSLDAYDDAVLFRQEVANLFAGFIREPAPEDQMQLDGAEGEEVADDGTPLISLEPGTMQKLLPGEEVEFSDPPDAGNSYGDFMRQQLQAVAAGVGIPYEILTGDLRGVNDRLIRVALNDFRRRLEQRQWTVYIPTCRRIRAAWMDAAVLSGALILSDYAKRRRAYLDTVWVPQGWPYIQPVQDIQAQALEIHEGLASRSGVVLRRGDSAERIDAENAADVARAKKLGLQYGSSPAAPPKSEDPEKELP</sequence>
<dbReference type="Pfam" id="PF05136">
    <property type="entry name" value="Phage_portal_2"/>
    <property type="match status" value="1"/>
</dbReference>
<evidence type="ECO:0000313" key="3">
    <source>
        <dbReference type="Proteomes" id="UP001595791"/>
    </source>
</evidence>
<comment type="caution">
    <text evidence="2">The sequence shown here is derived from an EMBL/GenBank/DDBJ whole genome shotgun (WGS) entry which is preliminary data.</text>
</comment>
<feature type="compositionally biased region" description="Basic and acidic residues" evidence="1">
    <location>
        <begin position="474"/>
        <end position="483"/>
    </location>
</feature>
<dbReference type="RefSeq" id="WP_378160777.1">
    <property type="nucleotide sequence ID" value="NZ_JBHSBU010000001.1"/>
</dbReference>
<feature type="region of interest" description="Disordered" evidence="1">
    <location>
        <begin position="463"/>
        <end position="483"/>
    </location>
</feature>
<organism evidence="2 3">
    <name type="scientific">Chitinimonas lacunae</name>
    <dbReference type="NCBI Taxonomy" id="1963018"/>
    <lineage>
        <taxon>Bacteria</taxon>
        <taxon>Pseudomonadati</taxon>
        <taxon>Pseudomonadota</taxon>
        <taxon>Betaproteobacteria</taxon>
        <taxon>Neisseriales</taxon>
        <taxon>Chitinibacteraceae</taxon>
        <taxon>Chitinimonas</taxon>
    </lineage>
</organism>
<dbReference type="NCBIfam" id="TIGR01539">
    <property type="entry name" value="portal_lambda"/>
    <property type="match status" value="1"/>
</dbReference>
<dbReference type="InterPro" id="IPR006429">
    <property type="entry name" value="Phage_lambda_portal"/>
</dbReference>
<evidence type="ECO:0000313" key="2">
    <source>
        <dbReference type="EMBL" id="MFC4158278.1"/>
    </source>
</evidence>
<gene>
    <name evidence="2" type="ORF">ACFOW7_02785</name>
</gene>